<keyword evidence="3" id="KW-0813">Transport</keyword>
<evidence type="ECO:0000256" key="4">
    <source>
        <dbReference type="ARBA" id="ARBA00022490"/>
    </source>
</evidence>
<evidence type="ECO:0000256" key="2">
    <source>
        <dbReference type="ARBA" id="ARBA00004514"/>
    </source>
</evidence>
<dbReference type="InterPro" id="IPR036871">
    <property type="entry name" value="PX_dom_sf"/>
</dbReference>
<dbReference type="GO" id="GO:0010008">
    <property type="term" value="C:endosome membrane"/>
    <property type="evidence" value="ECO:0007669"/>
    <property type="project" value="UniProtKB-SubCell"/>
</dbReference>
<dbReference type="InterPro" id="IPR044588">
    <property type="entry name" value="EREX-like"/>
</dbReference>
<sequence>MQRSPPKHRHDGTSPLPLGMDWSPPPKRWEGRNTIWPHNHQTGWSYCVMIPSWIVQADPGVSNDTFLKSVVFYRIHVGIQSPEGVSSSHGVLKRFSDFLNLYASLKKTFPKKDIPSAPPKHALMRINSNRQLLEERRRGLEEWMGRLLSDIDLSRSALVAAFLELEAAVRSSFQEWNQSTSDVIAGPSSSGMSADFPRLDSTSHSVVSDLGSDIAFDESTDTGDSNIIQSSKQSPIITHVRKASSESVGSDASSLRGSEAASITGFLSNSILDGSHDNDVSSFMDNSCEPLNDAQVILPMDQKNKLFRLLLTLQRRVVTGKTDMEDLIARLNQETAVKEYLNTKVKDLEVELEVTKQKSKETLEQAIMLERERVTQMQWDMDELRRKCSEMESKLKFEQNEKTRVESEKTSASGEKELLVQELEAKKEELDSVKRHLEEVEKKSKSDIKVLVKEVKNLRSSQAELKKIANRYSEEKTELQRVLQIERQRWKDTSLSQKKLLHECKILRDRLQECGVNLFSEEEDKLIIENSSVGDALDLLATSDNRIGLLLAEAQLLAREDGPTISDTDYNSSTKSAGLNTASMNGANVTVSEEEIRKAVTDLFIDNAQLRKELNFVTRYALRLVAKSSDREEIEEAPMRKTVLNRFLSS</sequence>
<keyword evidence="7" id="KW-0472">Membrane</keyword>
<evidence type="ECO:0000256" key="8">
    <source>
        <dbReference type="ARBA" id="ARBA00055681"/>
    </source>
</evidence>
<dbReference type="FunFam" id="3.30.1520.10:FF:000060">
    <property type="entry name" value="Phox (PX) domain-containing protein"/>
    <property type="match status" value="1"/>
</dbReference>
<dbReference type="Pfam" id="PF00787">
    <property type="entry name" value="PX"/>
    <property type="match status" value="1"/>
</dbReference>
<evidence type="ECO:0000256" key="5">
    <source>
        <dbReference type="ARBA" id="ARBA00022927"/>
    </source>
</evidence>
<dbReference type="InterPro" id="IPR001683">
    <property type="entry name" value="PX_dom"/>
</dbReference>
<feature type="compositionally biased region" description="Basic residues" evidence="10">
    <location>
        <begin position="1"/>
        <end position="10"/>
    </location>
</feature>
<keyword evidence="13" id="KW-1185">Reference proteome</keyword>
<dbReference type="GO" id="GO:0005829">
    <property type="term" value="C:cytosol"/>
    <property type="evidence" value="ECO:0007669"/>
    <property type="project" value="UniProtKB-SubCell"/>
</dbReference>
<dbReference type="EMBL" id="JAMQYH010000001">
    <property type="protein sequence ID" value="KAJ1703614.1"/>
    <property type="molecule type" value="Genomic_DNA"/>
</dbReference>
<dbReference type="SMART" id="SM00312">
    <property type="entry name" value="PX"/>
    <property type="match status" value="1"/>
</dbReference>
<comment type="caution">
    <text evidence="12">The sequence shown here is derived from an EMBL/GenBank/DDBJ whole genome shotgun (WGS) entry which is preliminary data.</text>
</comment>
<keyword evidence="5" id="KW-0653">Protein transport</keyword>
<dbReference type="Proteomes" id="UP001151287">
    <property type="component" value="Unassembled WGS sequence"/>
</dbReference>
<name>A0A9Q0D0L5_9POAL</name>
<evidence type="ECO:0000256" key="1">
    <source>
        <dbReference type="ARBA" id="ARBA00004481"/>
    </source>
</evidence>
<evidence type="ECO:0000256" key="3">
    <source>
        <dbReference type="ARBA" id="ARBA00022448"/>
    </source>
</evidence>
<proteinExistence type="predicted"/>
<dbReference type="GO" id="GO:0015031">
    <property type="term" value="P:protein transport"/>
    <property type="evidence" value="ECO:0007669"/>
    <property type="project" value="UniProtKB-KW"/>
</dbReference>
<feature type="region of interest" description="Disordered" evidence="10">
    <location>
        <begin position="1"/>
        <end position="23"/>
    </location>
</feature>
<evidence type="ECO:0000256" key="9">
    <source>
        <dbReference type="SAM" id="Coils"/>
    </source>
</evidence>
<evidence type="ECO:0000313" key="13">
    <source>
        <dbReference type="Proteomes" id="UP001151287"/>
    </source>
</evidence>
<comment type="subcellular location">
    <subcellularLocation>
        <location evidence="2">Cytoplasm</location>
        <location evidence="2">Cytosol</location>
    </subcellularLocation>
    <subcellularLocation>
        <location evidence="1">Endosome membrane</location>
        <topology evidence="1">Peripheral membrane protein</topology>
    </subcellularLocation>
</comment>
<dbReference type="PANTHER" id="PTHR46856:SF1">
    <property type="entry name" value="PX DOMAIN-CONTAINING PROTEIN EREL1-RELATED"/>
    <property type="match status" value="1"/>
</dbReference>
<evidence type="ECO:0000313" key="12">
    <source>
        <dbReference type="EMBL" id="KAJ1703614.1"/>
    </source>
</evidence>
<reference evidence="12" key="1">
    <citation type="journal article" date="2022" name="Cell">
        <title>Repeat-based holocentromeres influence genome architecture and karyotype evolution.</title>
        <authorList>
            <person name="Hofstatter P.G."/>
            <person name="Thangavel G."/>
            <person name="Lux T."/>
            <person name="Neumann P."/>
            <person name="Vondrak T."/>
            <person name="Novak P."/>
            <person name="Zhang M."/>
            <person name="Costa L."/>
            <person name="Castellani M."/>
            <person name="Scott A."/>
            <person name="Toegelov H."/>
            <person name="Fuchs J."/>
            <person name="Mata-Sucre Y."/>
            <person name="Dias Y."/>
            <person name="Vanzela A.L.L."/>
            <person name="Huettel B."/>
            <person name="Almeida C.C.S."/>
            <person name="Simkova H."/>
            <person name="Souza G."/>
            <person name="Pedrosa-Harand A."/>
            <person name="Macas J."/>
            <person name="Mayer K.F.X."/>
            <person name="Houben A."/>
            <person name="Marques A."/>
        </authorList>
    </citation>
    <scope>NUCLEOTIDE SEQUENCE</scope>
    <source>
        <strain evidence="12">RhyBre1mFocal</strain>
    </source>
</reference>
<dbReference type="GO" id="GO:0035091">
    <property type="term" value="F:phosphatidylinositol binding"/>
    <property type="evidence" value="ECO:0007669"/>
    <property type="project" value="InterPro"/>
</dbReference>
<comment type="function">
    <text evidence="8">Acts as an effector of RABF2A and RABF2B. Involved in vacuolar transport of storage proteins. Regulates membrane trafficking to protein storage vacuoles (PSVs). Binds specifically to phosphatidylinositol 3-monophosphate (PtdIns3P).</text>
</comment>
<feature type="domain" description="PX" evidence="11">
    <location>
        <begin position="51"/>
        <end position="170"/>
    </location>
</feature>
<dbReference type="AlphaFoldDB" id="A0A9Q0D0L5"/>
<keyword evidence="6 9" id="KW-0175">Coiled coil</keyword>
<keyword evidence="4" id="KW-0963">Cytoplasm</keyword>
<dbReference type="PANTHER" id="PTHR46856">
    <property type="entry name" value="PX DOMAIN-CONTAINING PROTEIN EREL1-RELATED"/>
    <property type="match status" value="1"/>
</dbReference>
<accession>A0A9Q0D0L5</accession>
<organism evidence="12 13">
    <name type="scientific">Rhynchospora breviuscula</name>
    <dbReference type="NCBI Taxonomy" id="2022672"/>
    <lineage>
        <taxon>Eukaryota</taxon>
        <taxon>Viridiplantae</taxon>
        <taxon>Streptophyta</taxon>
        <taxon>Embryophyta</taxon>
        <taxon>Tracheophyta</taxon>
        <taxon>Spermatophyta</taxon>
        <taxon>Magnoliopsida</taxon>
        <taxon>Liliopsida</taxon>
        <taxon>Poales</taxon>
        <taxon>Cyperaceae</taxon>
        <taxon>Cyperoideae</taxon>
        <taxon>Rhynchosporeae</taxon>
        <taxon>Rhynchospora</taxon>
    </lineage>
</organism>
<evidence type="ECO:0000259" key="11">
    <source>
        <dbReference type="PROSITE" id="PS50195"/>
    </source>
</evidence>
<dbReference type="SUPFAM" id="SSF64268">
    <property type="entry name" value="PX domain"/>
    <property type="match status" value="1"/>
</dbReference>
<evidence type="ECO:0000256" key="6">
    <source>
        <dbReference type="ARBA" id="ARBA00023054"/>
    </source>
</evidence>
<dbReference type="Gene3D" id="3.30.1520.10">
    <property type="entry name" value="Phox-like domain"/>
    <property type="match status" value="1"/>
</dbReference>
<dbReference type="OrthoDB" id="76516at2759"/>
<evidence type="ECO:0000256" key="10">
    <source>
        <dbReference type="SAM" id="MobiDB-lite"/>
    </source>
</evidence>
<protein>
    <recommendedName>
        <fullName evidence="11">PX domain-containing protein</fullName>
    </recommendedName>
</protein>
<dbReference type="PROSITE" id="PS50195">
    <property type="entry name" value="PX"/>
    <property type="match status" value="1"/>
</dbReference>
<feature type="coiled-coil region" evidence="9">
    <location>
        <begin position="338"/>
        <end position="489"/>
    </location>
</feature>
<gene>
    <name evidence="12" type="ORF">LUZ63_003393</name>
</gene>
<evidence type="ECO:0000256" key="7">
    <source>
        <dbReference type="ARBA" id="ARBA00023136"/>
    </source>
</evidence>